<accession>A0A844G9Q8</accession>
<evidence type="ECO:0000256" key="1">
    <source>
        <dbReference type="SAM" id="Phobius"/>
    </source>
</evidence>
<comment type="caution">
    <text evidence="2">The sequence shown here is derived from an EMBL/GenBank/DDBJ whole genome shotgun (WGS) entry which is preliminary data.</text>
</comment>
<keyword evidence="3" id="KW-1185">Reference proteome</keyword>
<dbReference type="SUPFAM" id="SSF54523">
    <property type="entry name" value="Pili subunits"/>
    <property type="match status" value="1"/>
</dbReference>
<keyword evidence="1" id="KW-0812">Transmembrane</keyword>
<evidence type="ECO:0000313" key="2">
    <source>
        <dbReference type="EMBL" id="MST98969.1"/>
    </source>
</evidence>
<dbReference type="PANTHER" id="PTHR30093:SF2">
    <property type="entry name" value="TYPE II SECRETION SYSTEM PROTEIN H"/>
    <property type="match status" value="1"/>
</dbReference>
<dbReference type="PANTHER" id="PTHR30093">
    <property type="entry name" value="GENERAL SECRETION PATHWAY PROTEIN G"/>
    <property type="match status" value="1"/>
</dbReference>
<gene>
    <name evidence="2" type="ORF">FYJ85_18190</name>
</gene>
<keyword evidence="1" id="KW-1133">Transmembrane helix</keyword>
<reference evidence="2 3" key="1">
    <citation type="submission" date="2019-08" db="EMBL/GenBank/DDBJ databases">
        <title>In-depth cultivation of the pig gut microbiome towards novel bacterial diversity and tailored functional studies.</title>
        <authorList>
            <person name="Wylensek D."/>
            <person name="Hitch T.C.A."/>
            <person name="Clavel T."/>
        </authorList>
    </citation>
    <scope>NUCLEOTIDE SEQUENCE [LARGE SCALE GENOMIC DNA]</scope>
    <source>
        <strain evidence="2 3">BBE-744-WT-12</strain>
    </source>
</reference>
<organism evidence="2 3">
    <name type="scientific">Victivallis lenta</name>
    <dbReference type="NCBI Taxonomy" id="2606640"/>
    <lineage>
        <taxon>Bacteria</taxon>
        <taxon>Pseudomonadati</taxon>
        <taxon>Lentisphaerota</taxon>
        <taxon>Lentisphaeria</taxon>
        <taxon>Victivallales</taxon>
        <taxon>Victivallaceae</taxon>
        <taxon>Victivallis</taxon>
    </lineage>
</organism>
<sequence length="231" mass="26276">MPRKSATCFTLIELLVVIAIIAILAGMLLPALNRARDAAKATNCLGNMKQIGMMMAMYQEGFRGTYPTPENAPDWEDGVRGWTNQLRVNQGAQKQFFHCPADAERDFSYSMNVHEPWIRHQSGMARDYSWRQVLLERARVGAAGIILVEESRSDFFTKTDSDQDNYTQNAAPYKQDPRHGGFTFCMADGHAEKFKEYDFDRVTYYTDRLSGWLGTSWSASESNTVKDNSRQ</sequence>
<dbReference type="InterPro" id="IPR045584">
    <property type="entry name" value="Pilin-like"/>
</dbReference>
<dbReference type="Proteomes" id="UP000435649">
    <property type="component" value="Unassembled WGS sequence"/>
</dbReference>
<dbReference type="AlphaFoldDB" id="A0A844G9Q8"/>
<proteinExistence type="predicted"/>
<feature type="transmembrane region" description="Helical" evidence="1">
    <location>
        <begin position="12"/>
        <end position="32"/>
    </location>
</feature>
<dbReference type="EMBL" id="VUNS01000026">
    <property type="protein sequence ID" value="MST98969.1"/>
    <property type="molecule type" value="Genomic_DNA"/>
</dbReference>
<name>A0A844G9Q8_9BACT</name>
<evidence type="ECO:0000313" key="3">
    <source>
        <dbReference type="Proteomes" id="UP000435649"/>
    </source>
</evidence>
<dbReference type="Gene3D" id="3.30.700.10">
    <property type="entry name" value="Glycoprotein, Type 4 Pilin"/>
    <property type="match status" value="1"/>
</dbReference>
<keyword evidence="1" id="KW-0472">Membrane</keyword>
<dbReference type="NCBIfam" id="TIGR02532">
    <property type="entry name" value="IV_pilin_GFxxxE"/>
    <property type="match status" value="1"/>
</dbReference>
<protein>
    <submittedName>
        <fullName evidence="2">Type II secretion system protein</fullName>
    </submittedName>
</protein>
<dbReference type="InterPro" id="IPR012902">
    <property type="entry name" value="N_methyl_site"/>
</dbReference>
<dbReference type="RefSeq" id="WP_106052659.1">
    <property type="nucleotide sequence ID" value="NZ_CALXOB010000059.1"/>
</dbReference>